<dbReference type="Proteomes" id="UP000529843">
    <property type="component" value="Unassembled WGS sequence"/>
</dbReference>
<evidence type="ECO:0000256" key="4">
    <source>
        <dbReference type="ARBA" id="ARBA00023136"/>
    </source>
</evidence>
<evidence type="ECO:0000256" key="2">
    <source>
        <dbReference type="ARBA" id="ARBA00022692"/>
    </source>
</evidence>
<dbReference type="GO" id="GO:0008273">
    <property type="term" value="F:calcium, potassium:sodium antiporter activity"/>
    <property type="evidence" value="ECO:0007669"/>
    <property type="project" value="TreeGrafter"/>
</dbReference>
<dbReference type="AlphaFoldDB" id="A0A7K4NL79"/>
<feature type="domain" description="Sodium/calcium exchanger membrane region" evidence="6">
    <location>
        <begin position="3"/>
        <end position="112"/>
    </location>
</feature>
<evidence type="ECO:0000256" key="1">
    <source>
        <dbReference type="ARBA" id="ARBA00004141"/>
    </source>
</evidence>
<dbReference type="EMBL" id="JACAST010000008">
    <property type="protein sequence ID" value="NWK01979.1"/>
    <property type="molecule type" value="Genomic_DNA"/>
</dbReference>
<feature type="transmembrane region" description="Helical" evidence="5">
    <location>
        <begin position="98"/>
        <end position="114"/>
    </location>
</feature>
<feature type="transmembrane region" description="Helical" evidence="5">
    <location>
        <begin position="74"/>
        <end position="92"/>
    </location>
</feature>
<evidence type="ECO:0000259" key="6">
    <source>
        <dbReference type="Pfam" id="PF01699"/>
    </source>
</evidence>
<reference evidence="7 8" key="1">
    <citation type="journal article" date="2019" name="Environ. Microbiol.">
        <title>Genomics insights into ecotype formation of ammonia-oxidizing archaea in the deep ocean.</title>
        <authorList>
            <person name="Wang Y."/>
            <person name="Huang J.M."/>
            <person name="Cui G.J."/>
            <person name="Nunoura T."/>
            <person name="Takaki Y."/>
            <person name="Li W.L."/>
            <person name="Li J."/>
            <person name="Gao Z.M."/>
            <person name="Takai K."/>
            <person name="Zhang A.Q."/>
            <person name="Stepanauskas R."/>
        </authorList>
    </citation>
    <scope>NUCLEOTIDE SEQUENCE [LARGE SCALE GENOMIC DNA]</scope>
    <source>
        <strain evidence="7 8">N8</strain>
    </source>
</reference>
<evidence type="ECO:0000256" key="3">
    <source>
        <dbReference type="ARBA" id="ARBA00022989"/>
    </source>
</evidence>
<sequence>QGIGISETVAGITIVAIGTSLPELITSITAIKKGHTDIGIGTIVGSNIYNILMIMGVASMITGIAVVPGMFTDYLVMIGFAIVLIAFLRSGIIPRPAGIGLAIAYAVYLGYTLLS</sequence>
<evidence type="ECO:0000313" key="8">
    <source>
        <dbReference type="Proteomes" id="UP000529843"/>
    </source>
</evidence>
<dbReference type="InterPro" id="IPR004481">
    <property type="entry name" value="K/Na/Ca-exchanger"/>
</dbReference>
<proteinExistence type="predicted"/>
<organism evidence="7 8">
    <name type="scientific">Marine Group I thaumarchaeote</name>
    <dbReference type="NCBI Taxonomy" id="2511932"/>
    <lineage>
        <taxon>Archaea</taxon>
        <taxon>Nitrososphaerota</taxon>
        <taxon>Marine Group I</taxon>
    </lineage>
</organism>
<name>A0A7K4NL79_9ARCH</name>
<comment type="subcellular location">
    <subcellularLocation>
        <location evidence="1">Membrane</location>
        <topology evidence="1">Multi-pass membrane protein</topology>
    </subcellularLocation>
</comment>
<evidence type="ECO:0000313" key="7">
    <source>
        <dbReference type="EMBL" id="NWK01979.1"/>
    </source>
</evidence>
<dbReference type="InterPro" id="IPR044880">
    <property type="entry name" value="NCX_ion-bd_dom_sf"/>
</dbReference>
<dbReference type="PANTHER" id="PTHR10846:SF8">
    <property type="entry name" value="INNER MEMBRANE PROTEIN YRBG"/>
    <property type="match status" value="1"/>
</dbReference>
<dbReference type="GO" id="GO:0006874">
    <property type="term" value="P:intracellular calcium ion homeostasis"/>
    <property type="evidence" value="ECO:0007669"/>
    <property type="project" value="TreeGrafter"/>
</dbReference>
<keyword evidence="3 5" id="KW-1133">Transmembrane helix</keyword>
<dbReference type="PANTHER" id="PTHR10846">
    <property type="entry name" value="SODIUM/POTASSIUM/CALCIUM EXCHANGER"/>
    <property type="match status" value="1"/>
</dbReference>
<dbReference type="GO" id="GO:0005262">
    <property type="term" value="F:calcium channel activity"/>
    <property type="evidence" value="ECO:0007669"/>
    <property type="project" value="TreeGrafter"/>
</dbReference>
<dbReference type="InterPro" id="IPR004837">
    <property type="entry name" value="NaCa_Exmemb"/>
</dbReference>
<dbReference type="Gene3D" id="1.20.1420.30">
    <property type="entry name" value="NCX, central ion-binding region"/>
    <property type="match status" value="1"/>
</dbReference>
<dbReference type="GO" id="GO:0005886">
    <property type="term" value="C:plasma membrane"/>
    <property type="evidence" value="ECO:0007669"/>
    <property type="project" value="TreeGrafter"/>
</dbReference>
<dbReference type="Pfam" id="PF01699">
    <property type="entry name" value="Na_Ca_ex"/>
    <property type="match status" value="1"/>
</dbReference>
<keyword evidence="2 5" id="KW-0812">Transmembrane</keyword>
<evidence type="ECO:0000256" key="5">
    <source>
        <dbReference type="SAM" id="Phobius"/>
    </source>
</evidence>
<protein>
    <submittedName>
        <fullName evidence="7">Sodium:calcium antiporter</fullName>
    </submittedName>
</protein>
<accession>A0A7K4NL79</accession>
<comment type="caution">
    <text evidence="7">The sequence shown here is derived from an EMBL/GenBank/DDBJ whole genome shotgun (WGS) entry which is preliminary data.</text>
</comment>
<gene>
    <name evidence="7" type="ORF">HX804_01540</name>
</gene>
<feature type="non-terminal residue" evidence="7">
    <location>
        <position position="1"/>
    </location>
</feature>
<keyword evidence="4 5" id="KW-0472">Membrane</keyword>